<reference evidence="4" key="1">
    <citation type="submission" date="2021-01" db="EMBL/GenBank/DDBJ databases">
        <title>Phytophthora aleatoria, a newly-described species from Pinus radiata is distinct from Phytophthora cactorum isolates based on comparative genomics.</title>
        <authorList>
            <person name="Mcdougal R."/>
            <person name="Panda P."/>
            <person name="Williams N."/>
            <person name="Studholme D.J."/>
        </authorList>
    </citation>
    <scope>NUCLEOTIDE SEQUENCE</scope>
    <source>
        <strain evidence="4">NZFS 3830</strain>
    </source>
</reference>
<feature type="signal peptide" evidence="2">
    <location>
        <begin position="1"/>
        <end position="19"/>
    </location>
</feature>
<feature type="compositionally biased region" description="Low complexity" evidence="1">
    <location>
        <begin position="1525"/>
        <end position="1562"/>
    </location>
</feature>
<feature type="compositionally biased region" description="Polar residues" evidence="1">
    <location>
        <begin position="1482"/>
        <end position="1491"/>
    </location>
</feature>
<feature type="region of interest" description="Disordered" evidence="1">
    <location>
        <begin position="1722"/>
        <end position="1743"/>
    </location>
</feature>
<evidence type="ECO:0000259" key="3">
    <source>
        <dbReference type="PROSITE" id="PS51752"/>
    </source>
</evidence>
<feature type="domain" description="Jacalin-type lectin" evidence="3">
    <location>
        <begin position="445"/>
        <end position="586"/>
    </location>
</feature>
<feature type="compositionally biased region" description="Low complexity" evidence="1">
    <location>
        <begin position="1731"/>
        <end position="1743"/>
    </location>
</feature>
<dbReference type="CDD" id="cd09615">
    <property type="entry name" value="Jacalin_EEP"/>
    <property type="match status" value="4"/>
</dbReference>
<feature type="domain" description="Jacalin-type lectin" evidence="3">
    <location>
        <begin position="1758"/>
        <end position="1899"/>
    </location>
</feature>
<evidence type="ECO:0000256" key="2">
    <source>
        <dbReference type="SAM" id="SignalP"/>
    </source>
</evidence>
<dbReference type="PANTHER" id="PTHR47293">
    <property type="entry name" value="JACALIN-RELATED LECTIN 3"/>
    <property type="match status" value="1"/>
</dbReference>
<name>A0A8T1U9U3_9STRA</name>
<evidence type="ECO:0000313" key="4">
    <source>
        <dbReference type="EMBL" id="KAG6955476.1"/>
    </source>
</evidence>
<feature type="compositionally biased region" description="Pro residues" evidence="1">
    <location>
        <begin position="166"/>
        <end position="176"/>
    </location>
</feature>
<feature type="region of interest" description="Disordered" evidence="1">
    <location>
        <begin position="1450"/>
        <end position="1586"/>
    </location>
</feature>
<dbReference type="EMBL" id="JAENGZ010000670">
    <property type="protein sequence ID" value="KAG6955476.1"/>
    <property type="molecule type" value="Genomic_DNA"/>
</dbReference>
<dbReference type="SMART" id="SM00915">
    <property type="entry name" value="Jacalin"/>
    <property type="match status" value="8"/>
</dbReference>
<dbReference type="VEuPathDB" id="FungiDB:PC110_g20995"/>
<sequence>MILRALLLVLVVAVSGTFSQDVQLSESFGGPHGAEFSDEASVVVGQTVGSITIRAGERVDGISLEVTGPKAATFSHGGTGGSGNTLTLAAGERITSMEAHWGKKSGRTRIFYLSFGTSAGNSVSGGSMTEDKNSVTAPEGFQLGGFFGRDGDEIDSLGAIWARIEAPPPATEPPAPATEAPAPPKEEPAPSKEAPAADPSGSGAPPAESTAASGASAEGSAAATSVETTEVASAAGSEAPPPPGTEAPASPAAPSISVEDSVQLSESFGGPHGTEFSDEAAATSGQTVASITIRAGERVDGVALEIAKPKAETFSHGGTGGDPKTLKLGEGEYITSMEAHWGKKSGRTRIFYLSFGTSAGNSVSAGTQTEDKNSVTAPKGFQLGGFFGRDGDEIDTLGAIWTSIELVTPAPTEAPAPAPAEEKPGPAKPADSPGSGGGTTTKRASILSESFGGPHGNQFSDQPLAKSAQTISAVIIRAGERVDGVTLEVTAPTAETFTHGGPGGTENKLALEAGEHITSMEAHWGKKNGRTRIFYLNFGTSAGNSVSGGTKTDLKGSITAPEGYQLGGFFGRDGDEIDLLGVVWTSIEAVAESASTSGGASTDEDIVLSPVHGGPHGVAFSDVRSIVLGQMLSSVTLRGDRRVDAVTLQVATPAEQTWTHGGKGGKETTLALGPGEYINSVEFHWGKKDGRTRVFYVNFGTSAGNSLSAGTKTEETATETAPEGFQLSGLHGRAENEVDQLGCIWTRIDAKPALLTDVVDTAWFGDIIRNWVGPTIGVAKDSACYRKYKPFDSKKMCPLGYGNDDDDCIAQCPMAYPVRCGLECIPQNDDCALAVLSKISAVAAVAFNAATAGIFTSVKTLYKGAKLLYMCAANVINVIKQLIYYFRYVQTTVPQGDTENMLAVSYQSNVVLVDLPIAIYACLGMPAPKKLVFAGYVVTIVENIVKQVIVNGDEIISSAKNVVDLLKNSSAANNSASSVTELEDFIAANTSCGFELKQLTDRVLVTVNDLRNKTPDAAVNDVRVAVSKSSLVTNDIPSVTNDCMKELLKTKTKQAAFETRDLLRKTMEVIIDQLVETATTDMGKNVAENDQMLEIANFGLVVLGGLDPTGIVYMASQFVQPICGPTGFMGEIDDGNLYDALGMWTMDEAFEGSYGTWSKKGDGVVRIIFESTDKEDVTVVIHSGGDDYAEVDVGAGDTVTWESTVPELQDKTLYLDRWRPAGSAGAPVAVQGPIQLSESFGGPHGKKFSDQASVVAGQTIGSITIRAGERVDGISLEVTGPTAVTFNHGRAAGKKNTLTLAKDEYITSMEAHWAEKKGRTRIFYLSFGTSAGNTVSGGSQTERKNTVTAPEGFQLGGFFGQDGDKIDKLGAIWTRISAEDPATEAPASAASSSGSGVPFMAGSAADSALASADSSGSIDSLPKMKKKKAVAASSEGSAVGSAEDSTLASADASGSAEAPIKTKKKAAAAVPTKKKKEATAASSEGSDVGSTEDSAQASGDASGSAEAPTKKKKAAVGSTEDSAMTSTEGSTSSVASSMAASDTSTASSEASAAGSGAESAMTVEDSVQLSERFGGPHGTNFSDQNFVNSGQTVSAISLHAGERLDGITLEISAPKTLTFNHGGTGGDQKTLKLEKGEYITSMEVHWSKHTAGTVITKDKTRIFYLNFATNLGNSLSGGTMTEQKTTVTAPKGFQLAGFFGSEGKGIDSLGAIWASIELVKPPPAPAPSPTPALDSGGSMESSGSGNMTIFIPKNTQPVQLSESFGGPHGKQFSDQLAVSSGMTVTSVTIRAAERLDRITLEVSAPKKMTFTHGRSGGKEDTLVLKDGEYITSIEAHLGKKRGATRVFYLRLGTSNGRSISGGTETEIKGSAEAPKGFQLAGFFGRFGDEIDLIGAVWASIAAVNETVSGPVSADEDIALSEFYGGPHGNAFSDISKIVLGQSLASITLRGAERLDAVTIQVVEPLGLTYNHGGPGGEEITLALDAAEYINSMEVHWCKNDGRTQVCYVNFTTSEGKTVSVGTKTQQSATVAAPEGFQLSGLFGRAEDEVYQLGAIWTRMDAKPLLLTDTMDTAWHGDIIRNWVGPTVGVPKDNACYRKTQPMDSKNVCPLGYGRDDDDCIVQCPMSYPVECFLECIPQNDNCAMAVLTKIASVANVAFNAATAGVLGNLKTVYTGATRVYMCAATVISVIKSLIYYFRFVQNTAPQGDTEQLLAVAYQSNVVLIDLPVAVYACLGKPPPPRMVWASYVLSAVQFIVKQTIINGDRIISSATNVVNLLRNATSLIDKSTTDLGKDVAEKEYMKEVANMGLAALGGLDPTGIFWMVSQFVQPICAPTSFIGEIDDGNLYDALGMWTVDEAFVGSYGSWTKKGDGVVSLIFESTDKEDVTVVIYSGGDEYAKVDVGAGDTVKWSSTVSELQAKTLYLDRWRPGLFGLPGRGGGSLVLWVPQAAQGGHLLMHVRINVS</sequence>
<keyword evidence="2" id="KW-0732">Signal</keyword>
<organism evidence="4 5">
    <name type="scientific">Phytophthora cactorum</name>
    <dbReference type="NCBI Taxonomy" id="29920"/>
    <lineage>
        <taxon>Eukaryota</taxon>
        <taxon>Sar</taxon>
        <taxon>Stramenopiles</taxon>
        <taxon>Oomycota</taxon>
        <taxon>Peronosporomycetes</taxon>
        <taxon>Peronosporales</taxon>
        <taxon>Peronosporaceae</taxon>
        <taxon>Phytophthora</taxon>
    </lineage>
</organism>
<comment type="caution">
    <text evidence="4">The sequence shown here is derived from an EMBL/GenBank/DDBJ whole genome shotgun (WGS) entry which is preliminary data.</text>
</comment>
<feature type="domain" description="Jacalin-type lectin" evidence="3">
    <location>
        <begin position="606"/>
        <end position="747"/>
    </location>
</feature>
<proteinExistence type="predicted"/>
<evidence type="ECO:0000256" key="1">
    <source>
        <dbReference type="SAM" id="MobiDB-lite"/>
    </source>
</evidence>
<dbReference type="PROSITE" id="PS51752">
    <property type="entry name" value="JACALIN_LECTIN"/>
    <property type="match status" value="8"/>
</dbReference>
<feature type="region of interest" description="Disordered" evidence="1">
    <location>
        <begin position="410"/>
        <end position="464"/>
    </location>
</feature>
<evidence type="ECO:0000313" key="5">
    <source>
        <dbReference type="Proteomes" id="UP000688947"/>
    </source>
</evidence>
<feature type="domain" description="Jacalin-type lectin" evidence="3">
    <location>
        <begin position="22"/>
        <end position="163"/>
    </location>
</feature>
<dbReference type="InterPro" id="IPR001229">
    <property type="entry name" value="Jacalin-like_lectin_dom"/>
</dbReference>
<feature type="region of interest" description="Disordered" evidence="1">
    <location>
        <begin position="166"/>
        <end position="284"/>
    </location>
</feature>
<protein>
    <recommendedName>
        <fullName evidence="3">Jacalin-type lectin domain-containing protein</fullName>
    </recommendedName>
</protein>
<dbReference type="VEuPathDB" id="FungiDB:PC110_g17432"/>
<accession>A0A8T1U9U3</accession>
<dbReference type="OrthoDB" id="40902at2759"/>
<feature type="domain" description="Jacalin-type lectin" evidence="3">
    <location>
        <begin position="1234"/>
        <end position="1375"/>
    </location>
</feature>
<feature type="domain" description="Jacalin-type lectin" evidence="3">
    <location>
        <begin position="1567"/>
        <end position="1715"/>
    </location>
</feature>
<feature type="compositionally biased region" description="Low complexity" evidence="1">
    <location>
        <begin position="1492"/>
        <end position="1507"/>
    </location>
</feature>
<gene>
    <name evidence="4" type="ORF">JG687_00011174</name>
</gene>
<feature type="domain" description="Jacalin-type lectin" evidence="3">
    <location>
        <begin position="1917"/>
        <end position="2058"/>
    </location>
</feature>
<feature type="compositionally biased region" description="Low complexity" evidence="1">
    <location>
        <begin position="191"/>
        <end position="238"/>
    </location>
</feature>
<feature type="chain" id="PRO_5035753517" description="Jacalin-type lectin domain-containing protein" evidence="2">
    <location>
        <begin position="20"/>
        <end position="2464"/>
    </location>
</feature>
<feature type="compositionally biased region" description="Low complexity" evidence="1">
    <location>
        <begin position="246"/>
        <end position="255"/>
    </location>
</feature>
<feature type="domain" description="Jacalin-type lectin" evidence="3">
    <location>
        <begin position="262"/>
        <end position="403"/>
    </location>
</feature>
<dbReference type="PANTHER" id="PTHR47293:SF15">
    <property type="entry name" value="JACALIN-RELATED LECTIN 19"/>
    <property type="match status" value="1"/>
</dbReference>
<dbReference type="VEuPathDB" id="FungiDB:PC110_g17431"/>
<dbReference type="Pfam" id="PF01419">
    <property type="entry name" value="Jacalin"/>
    <property type="match status" value="8"/>
</dbReference>
<dbReference type="Proteomes" id="UP000688947">
    <property type="component" value="Unassembled WGS sequence"/>
</dbReference>
<feature type="compositionally biased region" description="Basic residues" evidence="1">
    <location>
        <begin position="1461"/>
        <end position="1476"/>
    </location>
</feature>